<dbReference type="InterPro" id="IPR011635">
    <property type="entry name" value="CARDB"/>
</dbReference>
<protein>
    <recommendedName>
        <fullName evidence="11">Gingipain domain-containing protein</fullName>
    </recommendedName>
</protein>
<feature type="domain" description="Gingipain" evidence="6">
    <location>
        <begin position="256"/>
        <end position="590"/>
    </location>
</feature>
<gene>
    <name evidence="9" type="ORF">AMJ83_11575</name>
</gene>
<keyword evidence="5" id="KW-0472">Membrane</keyword>
<dbReference type="Gene3D" id="3.40.50.10390">
    <property type="entry name" value="Gingipain r, domain 1"/>
    <property type="match status" value="1"/>
</dbReference>
<dbReference type="PANTHER" id="PTHR21419">
    <property type="match status" value="1"/>
</dbReference>
<evidence type="ECO:0000256" key="1">
    <source>
        <dbReference type="ARBA" id="ARBA00004167"/>
    </source>
</evidence>
<evidence type="ECO:0000313" key="10">
    <source>
        <dbReference type="Proteomes" id="UP000051373"/>
    </source>
</evidence>
<dbReference type="Pfam" id="PF07705">
    <property type="entry name" value="CARDB"/>
    <property type="match status" value="1"/>
</dbReference>
<dbReference type="InterPro" id="IPR015943">
    <property type="entry name" value="WD40/YVTN_repeat-like_dom_sf"/>
</dbReference>
<dbReference type="InterPro" id="IPR012600">
    <property type="entry name" value="Propeptide_C25"/>
</dbReference>
<dbReference type="InterPro" id="IPR029030">
    <property type="entry name" value="Caspase-like_dom_sf"/>
</dbReference>
<evidence type="ECO:0000256" key="5">
    <source>
        <dbReference type="ARBA" id="ARBA00023136"/>
    </source>
</evidence>
<dbReference type="InterPro" id="IPR011047">
    <property type="entry name" value="Quinoprotein_ADH-like_sf"/>
</dbReference>
<dbReference type="SUPFAM" id="SSF69318">
    <property type="entry name" value="Integrin alpha N-terminal domain"/>
    <property type="match status" value="1"/>
</dbReference>
<evidence type="ECO:0000259" key="6">
    <source>
        <dbReference type="Pfam" id="PF01364"/>
    </source>
</evidence>
<dbReference type="InterPro" id="IPR028994">
    <property type="entry name" value="Integrin_alpha_N"/>
</dbReference>
<evidence type="ECO:0000313" key="9">
    <source>
        <dbReference type="EMBL" id="KPK62118.1"/>
    </source>
</evidence>
<dbReference type="GO" id="GO:0016020">
    <property type="term" value="C:membrane"/>
    <property type="evidence" value="ECO:0007669"/>
    <property type="project" value="UniProtKB-SubCell"/>
</dbReference>
<dbReference type="EMBL" id="LJUJ01000053">
    <property type="protein sequence ID" value="KPK62118.1"/>
    <property type="molecule type" value="Genomic_DNA"/>
</dbReference>
<evidence type="ECO:0000256" key="3">
    <source>
        <dbReference type="ARBA" id="ARBA00022729"/>
    </source>
</evidence>
<keyword evidence="3" id="KW-0732">Signal</keyword>
<organism evidence="9 10">
    <name type="scientific">candidate division WOR_3 bacterium SM23_42</name>
    <dbReference type="NCBI Taxonomy" id="1703779"/>
    <lineage>
        <taxon>Bacteria</taxon>
        <taxon>Bacteria division WOR-3</taxon>
    </lineage>
</organism>
<dbReference type="STRING" id="1703779.AMJ83_11575"/>
<evidence type="ECO:0000256" key="4">
    <source>
        <dbReference type="ARBA" id="ARBA00022989"/>
    </source>
</evidence>
<comment type="subcellular location">
    <subcellularLocation>
        <location evidence="1">Membrane</location>
        <topology evidence="1">Single-pass membrane protein</topology>
    </subcellularLocation>
</comment>
<dbReference type="InterPro" id="IPR029031">
    <property type="entry name" value="Gingipain_N_sf"/>
</dbReference>
<dbReference type="Gene3D" id="2.60.40.10">
    <property type="entry name" value="Immunoglobulins"/>
    <property type="match status" value="1"/>
</dbReference>
<dbReference type="Pfam" id="PF01364">
    <property type="entry name" value="Peptidase_C25"/>
    <property type="match status" value="1"/>
</dbReference>
<evidence type="ECO:0000256" key="2">
    <source>
        <dbReference type="ARBA" id="ARBA00022692"/>
    </source>
</evidence>
<dbReference type="Gene3D" id="2.60.40.3800">
    <property type="match status" value="1"/>
</dbReference>
<dbReference type="GO" id="GO:0006508">
    <property type="term" value="P:proteolysis"/>
    <property type="evidence" value="ECO:0007669"/>
    <property type="project" value="InterPro"/>
</dbReference>
<feature type="domain" description="Gingipain propeptide" evidence="8">
    <location>
        <begin position="36"/>
        <end position="226"/>
    </location>
</feature>
<dbReference type="InterPro" id="IPR045232">
    <property type="entry name" value="FAM234"/>
</dbReference>
<dbReference type="AlphaFoldDB" id="A0A0S8FN29"/>
<dbReference type="Proteomes" id="UP000051373">
    <property type="component" value="Unassembled WGS sequence"/>
</dbReference>
<accession>A0A0S8FN29</accession>
<name>A0A0S8FN29_UNCW3</name>
<reference evidence="9 10" key="1">
    <citation type="journal article" date="2015" name="Microbiome">
        <title>Genomic resolution of linkages in carbon, nitrogen, and sulfur cycling among widespread estuary sediment bacteria.</title>
        <authorList>
            <person name="Baker B.J."/>
            <person name="Lazar C.S."/>
            <person name="Teske A.P."/>
            <person name="Dick G.J."/>
        </authorList>
    </citation>
    <scope>NUCLEOTIDE SEQUENCE [LARGE SCALE GENOMIC DNA]</scope>
    <source>
        <strain evidence="9">SM23_42</strain>
    </source>
</reference>
<keyword evidence="2" id="KW-0812">Transmembrane</keyword>
<evidence type="ECO:0000259" key="8">
    <source>
        <dbReference type="Pfam" id="PF08126"/>
    </source>
</evidence>
<dbReference type="InterPro" id="IPR038490">
    <property type="entry name" value="Gingipain_propep_sf"/>
</dbReference>
<dbReference type="InterPro" id="IPR013783">
    <property type="entry name" value="Ig-like_fold"/>
</dbReference>
<proteinExistence type="predicted"/>
<sequence>MRKTLMAIVLMTGFLDAGWVRVIGSSDTAIPPKKEVIRSDLSGVIIRTTMFGFTEEDTTVDTKDFKRIEIPEEQVDRDTTRAGKPQIPYIRLLIAVPDSCEFNITAYESDHILFEDYLLYPVPRVVFEEDTFGCVYSKEVYTYDTSFYEKDTLYPDKFYEVISDGHWRGQRVLEVFLYPVQCNPQQKLVYFYDGLVLRIEYTGTVVENENGLGPFEDIGREVLLNYPGVDRELPSRDPPAVHYYTDLLNTDNVADYIIVTHEDILGIDADSLKIHEFGEWRVRHNGFDVGIVKMVNIYDGFLPPGTADSAKALRDFLVYAYDNWNAPSVTDEHFAYCLFIGDWDYVPTRLYLDPYNWLAADERYFRDLVPGSNDDIMLGRWPVRPVTHDLLTIANKTINYEQSPETGDWRRRGLLIAGENSILHTDTYVDSSKPYFSDIGYDTLTVRRSELASGEAYRDSITMYLNHGEILSVYYGHGNKAEWSEYSYTNLLDLENGSRLPVVLSMACLTGSFQWAGDQKCFGEHFIFKAGGGCIAFYGATRITTGASFRSALGFLSRMLRHQYWILGECLIDHAWAMHYCLLGDPALDLGDYATYPDSPDLVVRPQGIDISLLPPYPYPRSGDIIPIRAKVHNIGGAVARTVDVNFSVILDHDTLCDSAVTIEEIQPRGSAVTTAYWNTSLSHPNYYGEIGDCDFVVTADPDNIIEESWEFNNTSAITRKVALYPSESNWPKTVTGFSQPAIADLDGTGSVEIVYASLDSVYVYEPNGSVISSWPKYFKEVYGVVLGDIDNNDTIDIVAVSPESIKVYDYQGSILDGWPIHIEEDDYEFVGLPALGRIESSVSDVFNVVIAARQEPELPSIPAPMKVFVYDRQGSGVYEFNTTSQVSRGTSYGVSIADIVSAGNDEIAISYSDEASLLVMMTDVFNCNGLVTTLNYGSGRMISALVDLDDPPDGYAEMVVGCVDDTVRAYKATTGDILWKTNTGGSINSSPAVGDINPTAPFRGDEIALGNDLMEIWAIRGNLGTPWGLWPLDVGGKIRSSAALAQIDTIQGLEILIGSDDQYLYSFNWDADTIHPYPLPLFDVFSSPVVGDIDGDRKSEVILSSRDGYLHVWENMNSEVSSYLLEWPQFHHDYQRTGLYGW</sequence>
<evidence type="ECO:0000259" key="7">
    <source>
        <dbReference type="Pfam" id="PF07705"/>
    </source>
</evidence>
<dbReference type="PANTHER" id="PTHR21419:SF30">
    <property type="entry name" value="IG-LIKE DOMAIN-CONTAINING PROTEIN"/>
    <property type="match status" value="1"/>
</dbReference>
<dbReference type="InterPro" id="IPR001769">
    <property type="entry name" value="Gingipain"/>
</dbReference>
<dbReference type="SUPFAM" id="SSF50998">
    <property type="entry name" value="Quinoprotein alcohol dehydrogenase-like"/>
    <property type="match status" value="1"/>
</dbReference>
<dbReference type="Gene3D" id="3.40.50.1460">
    <property type="match status" value="1"/>
</dbReference>
<comment type="caution">
    <text evidence="9">The sequence shown here is derived from an EMBL/GenBank/DDBJ whole genome shotgun (WGS) entry which is preliminary data.</text>
</comment>
<dbReference type="Gene3D" id="2.130.10.10">
    <property type="entry name" value="YVTN repeat-like/Quinoprotein amine dehydrogenase"/>
    <property type="match status" value="1"/>
</dbReference>
<dbReference type="SUPFAM" id="SSF52129">
    <property type="entry name" value="Caspase-like"/>
    <property type="match status" value="1"/>
</dbReference>
<keyword evidence="4" id="KW-1133">Transmembrane helix</keyword>
<dbReference type="Pfam" id="PF08126">
    <property type="entry name" value="Propeptide_C25"/>
    <property type="match status" value="1"/>
</dbReference>
<evidence type="ECO:0008006" key="11">
    <source>
        <dbReference type="Google" id="ProtNLM"/>
    </source>
</evidence>
<dbReference type="GO" id="GO:0004197">
    <property type="term" value="F:cysteine-type endopeptidase activity"/>
    <property type="evidence" value="ECO:0007669"/>
    <property type="project" value="InterPro"/>
</dbReference>
<feature type="domain" description="CARDB" evidence="7">
    <location>
        <begin position="600"/>
        <end position="716"/>
    </location>
</feature>